<protein>
    <submittedName>
        <fullName evidence="3">KfrA_N domain-containing protein</fullName>
    </submittedName>
</protein>
<dbReference type="OrthoDB" id="5849309at2759"/>
<proteinExistence type="predicted"/>
<dbReference type="WBParaSite" id="HCON_00096090-00001">
    <property type="protein sequence ID" value="HCON_00096090-00001"/>
    <property type="gene ID" value="HCON_00096090"/>
</dbReference>
<dbReference type="OMA" id="VWENYSQ"/>
<evidence type="ECO:0000256" key="1">
    <source>
        <dbReference type="SAM" id="MobiDB-lite"/>
    </source>
</evidence>
<dbReference type="AlphaFoldDB" id="A0A7I4YFH0"/>
<organism evidence="2 3">
    <name type="scientific">Haemonchus contortus</name>
    <name type="common">Barber pole worm</name>
    <dbReference type="NCBI Taxonomy" id="6289"/>
    <lineage>
        <taxon>Eukaryota</taxon>
        <taxon>Metazoa</taxon>
        <taxon>Ecdysozoa</taxon>
        <taxon>Nematoda</taxon>
        <taxon>Chromadorea</taxon>
        <taxon>Rhabditida</taxon>
        <taxon>Rhabditina</taxon>
        <taxon>Rhabditomorpha</taxon>
        <taxon>Strongyloidea</taxon>
        <taxon>Trichostrongylidae</taxon>
        <taxon>Haemonchus</taxon>
    </lineage>
</organism>
<evidence type="ECO:0000313" key="2">
    <source>
        <dbReference type="Proteomes" id="UP000025227"/>
    </source>
</evidence>
<evidence type="ECO:0000313" key="3">
    <source>
        <dbReference type="WBParaSite" id="HCON_00096090-00001"/>
    </source>
</evidence>
<name>A0A7I4YFH0_HAECO</name>
<dbReference type="Proteomes" id="UP000025227">
    <property type="component" value="Unplaced"/>
</dbReference>
<sequence>MVSPSRILHDRARKAESLQVAKRPLSSKTLELIRQRGIARATGNHQQTSELAKLCREAIRKDLKERKAAIMDEPSRPERAIAKPDGASPNTRSR</sequence>
<keyword evidence="2" id="KW-1185">Reference proteome</keyword>
<feature type="region of interest" description="Disordered" evidence="1">
    <location>
        <begin position="67"/>
        <end position="94"/>
    </location>
</feature>
<reference evidence="3" key="1">
    <citation type="submission" date="2020-12" db="UniProtKB">
        <authorList>
            <consortium name="WormBaseParasite"/>
        </authorList>
    </citation>
    <scope>IDENTIFICATION</scope>
    <source>
        <strain evidence="3">MHco3</strain>
    </source>
</reference>
<feature type="compositionally biased region" description="Basic and acidic residues" evidence="1">
    <location>
        <begin position="67"/>
        <end position="82"/>
    </location>
</feature>
<accession>A0A7I4YFH0</accession>